<evidence type="ECO:0000256" key="5">
    <source>
        <dbReference type="ARBA" id="ARBA00037900"/>
    </source>
</evidence>
<gene>
    <name evidence="9" type="ordered locus">Despr_1169</name>
</gene>
<proteinExistence type="inferred from homology"/>
<dbReference type="Pfam" id="PF00857">
    <property type="entry name" value="Isochorismatase"/>
    <property type="match status" value="1"/>
</dbReference>
<accession>A0A7U3YL19</accession>
<dbReference type="GO" id="GO:0019363">
    <property type="term" value="P:pyridine nucleotide biosynthetic process"/>
    <property type="evidence" value="ECO:0007669"/>
    <property type="project" value="UniProtKB-KW"/>
</dbReference>
<dbReference type="KEGG" id="dpr:Despr_1169"/>
<sequence>MNHNSTPKAALIVVDVQNDFCPGGALAVPDGDRVVEPLNRAAAAFAAAGLPVVATRDWHPPHTGHFQPFGGLWPVHCVQNTPGAEFHPGLRLPADTILLFKGIDEQLDGYSAFDGVDDAGTVLADLVRQLGVGHLYIGGLATDYCVRATVLDARLRGLAVTVLIDAVAGVDLQPGDSERALAEIRAAGAQTCRVEELTL</sequence>
<dbReference type="GO" id="GO:0046872">
    <property type="term" value="F:metal ion binding"/>
    <property type="evidence" value="ECO:0007669"/>
    <property type="project" value="UniProtKB-KW"/>
</dbReference>
<keyword evidence="3" id="KW-0479">Metal-binding</keyword>
<reference evidence="9 10" key="1">
    <citation type="journal article" date="2011" name="Stand. Genomic Sci.">
        <title>Complete genome sequence of Desulfobulbus propionicus type strain (1pr3).</title>
        <authorList>
            <person name="Pagani I."/>
            <person name="Lapidus A."/>
            <person name="Nolan M."/>
            <person name="Lucas S."/>
            <person name="Hammon N."/>
            <person name="Deshpande S."/>
            <person name="Cheng J.F."/>
            <person name="Chertkov O."/>
            <person name="Davenport K."/>
            <person name="Tapia R."/>
            <person name="Han C."/>
            <person name="Goodwin L."/>
            <person name="Pitluck S."/>
            <person name="Liolios K."/>
            <person name="Mavromatis K."/>
            <person name="Ivanova N."/>
            <person name="Mikhailova N."/>
            <person name="Pati A."/>
            <person name="Chen A."/>
            <person name="Palaniappan K."/>
            <person name="Land M."/>
            <person name="Hauser L."/>
            <person name="Chang Y.J."/>
            <person name="Jeffries C.D."/>
            <person name="Detter J.C."/>
            <person name="Brambilla E."/>
            <person name="Kannan K.P."/>
            <person name="Djao O.D."/>
            <person name="Rohde M."/>
            <person name="Pukall R."/>
            <person name="Spring S."/>
            <person name="Goker M."/>
            <person name="Sikorski J."/>
            <person name="Woyke T."/>
            <person name="Bristow J."/>
            <person name="Eisen J.A."/>
            <person name="Markowitz V."/>
            <person name="Hugenholtz P."/>
            <person name="Kyrpides N.C."/>
            <person name="Klenk H.P."/>
        </authorList>
    </citation>
    <scope>NUCLEOTIDE SEQUENCE [LARGE SCALE GENOMIC DNA]</scope>
    <source>
        <strain evidence="10">ATCC 33891 / DSM 2032 / 1pr3</strain>
    </source>
</reference>
<dbReference type="RefSeq" id="WP_015723881.1">
    <property type="nucleotide sequence ID" value="NC_014972.1"/>
</dbReference>
<evidence type="ECO:0000256" key="4">
    <source>
        <dbReference type="ARBA" id="ARBA00022801"/>
    </source>
</evidence>
<dbReference type="GO" id="GO:0008936">
    <property type="term" value="F:nicotinamidase activity"/>
    <property type="evidence" value="ECO:0007669"/>
    <property type="project" value="UniProtKB-EC"/>
</dbReference>
<dbReference type="AlphaFoldDB" id="A0A7U3YL19"/>
<dbReference type="InterPro" id="IPR000868">
    <property type="entry name" value="Isochorismatase-like_dom"/>
</dbReference>
<comment type="pathway">
    <text evidence="5">Cofactor biosynthesis; nicotinate biosynthesis; nicotinate from nicotinamide: step 1/1.</text>
</comment>
<dbReference type="CDD" id="cd01011">
    <property type="entry name" value="nicotinamidase"/>
    <property type="match status" value="1"/>
</dbReference>
<evidence type="ECO:0000256" key="1">
    <source>
        <dbReference type="ARBA" id="ARBA00006336"/>
    </source>
</evidence>
<dbReference type="SUPFAM" id="SSF52499">
    <property type="entry name" value="Isochorismatase-like hydrolases"/>
    <property type="match status" value="1"/>
</dbReference>
<dbReference type="InterPro" id="IPR036380">
    <property type="entry name" value="Isochorismatase-like_sf"/>
</dbReference>
<dbReference type="PANTHER" id="PTHR11080:SF2">
    <property type="entry name" value="LD05707P"/>
    <property type="match status" value="1"/>
</dbReference>
<name>A0A7U3YL19_DESPD</name>
<evidence type="ECO:0000256" key="2">
    <source>
        <dbReference type="ARBA" id="ARBA00022642"/>
    </source>
</evidence>
<dbReference type="EMBL" id="CP002364">
    <property type="protein sequence ID" value="ADW17339.1"/>
    <property type="molecule type" value="Genomic_DNA"/>
</dbReference>
<evidence type="ECO:0000259" key="8">
    <source>
        <dbReference type="Pfam" id="PF00857"/>
    </source>
</evidence>
<evidence type="ECO:0000256" key="7">
    <source>
        <dbReference type="ARBA" id="ARBA00043224"/>
    </source>
</evidence>
<dbReference type="EC" id="3.5.1.19" evidence="6"/>
<keyword evidence="2" id="KW-0662">Pyridine nucleotide biosynthesis</keyword>
<organism evidence="9 10">
    <name type="scientific">Desulfobulbus propionicus (strain ATCC 33891 / DSM 2032 / VKM B-1956 / 1pr3)</name>
    <dbReference type="NCBI Taxonomy" id="577650"/>
    <lineage>
        <taxon>Bacteria</taxon>
        <taxon>Pseudomonadati</taxon>
        <taxon>Thermodesulfobacteriota</taxon>
        <taxon>Desulfobulbia</taxon>
        <taxon>Desulfobulbales</taxon>
        <taxon>Desulfobulbaceae</taxon>
        <taxon>Desulfobulbus</taxon>
    </lineage>
</organism>
<keyword evidence="4 9" id="KW-0378">Hydrolase</keyword>
<feature type="domain" description="Isochorismatase-like" evidence="8">
    <location>
        <begin position="9"/>
        <end position="196"/>
    </location>
</feature>
<dbReference type="PANTHER" id="PTHR11080">
    <property type="entry name" value="PYRAZINAMIDASE/NICOTINAMIDASE"/>
    <property type="match status" value="1"/>
</dbReference>
<dbReference type="Proteomes" id="UP000006365">
    <property type="component" value="Chromosome"/>
</dbReference>
<evidence type="ECO:0000256" key="3">
    <source>
        <dbReference type="ARBA" id="ARBA00022723"/>
    </source>
</evidence>
<evidence type="ECO:0000313" key="10">
    <source>
        <dbReference type="Proteomes" id="UP000006365"/>
    </source>
</evidence>
<evidence type="ECO:0000313" key="9">
    <source>
        <dbReference type="EMBL" id="ADW17339.1"/>
    </source>
</evidence>
<protein>
    <recommendedName>
        <fullName evidence="6">nicotinamidase</fullName>
        <ecNumber evidence="6">3.5.1.19</ecNumber>
    </recommendedName>
    <alternativeName>
        <fullName evidence="7">Nicotinamide deamidase</fullName>
    </alternativeName>
</protein>
<dbReference type="Gene3D" id="3.40.50.850">
    <property type="entry name" value="Isochorismatase-like"/>
    <property type="match status" value="1"/>
</dbReference>
<dbReference type="NCBIfam" id="NF008623">
    <property type="entry name" value="PRK11609.1"/>
    <property type="match status" value="1"/>
</dbReference>
<dbReference type="InterPro" id="IPR052347">
    <property type="entry name" value="Isochorismatase_Nicotinamidase"/>
</dbReference>
<evidence type="ECO:0000256" key="6">
    <source>
        <dbReference type="ARBA" id="ARBA00039017"/>
    </source>
</evidence>
<keyword evidence="10" id="KW-1185">Reference proteome</keyword>
<comment type="similarity">
    <text evidence="1">Belongs to the isochorismatase family.</text>
</comment>